<dbReference type="InterPro" id="IPR000740">
    <property type="entry name" value="GrpE"/>
</dbReference>
<dbReference type="PRINTS" id="PR00773">
    <property type="entry name" value="GRPEPROTEIN"/>
</dbReference>
<comment type="subcellular location">
    <subcellularLocation>
        <location evidence="3">Cytoplasm</location>
    </subcellularLocation>
</comment>
<dbReference type="SUPFAM" id="SSF51064">
    <property type="entry name" value="Head domain of nucleotide exchange factor GrpE"/>
    <property type="match status" value="1"/>
</dbReference>
<dbReference type="SUPFAM" id="SSF58014">
    <property type="entry name" value="Coiled-coil domain of nucleotide exchange factor GrpE"/>
    <property type="match status" value="1"/>
</dbReference>
<name>A0ABM6A9N6_9BACL</name>
<dbReference type="InterPro" id="IPR009012">
    <property type="entry name" value="GrpE_head"/>
</dbReference>
<dbReference type="EMBL" id="CP014342">
    <property type="protein sequence ID" value="AMX82843.1"/>
    <property type="molecule type" value="Genomic_DNA"/>
</dbReference>
<dbReference type="NCBIfam" id="NF010738">
    <property type="entry name" value="PRK14140.1"/>
    <property type="match status" value="1"/>
</dbReference>
<dbReference type="CDD" id="cd00446">
    <property type="entry name" value="GrpE"/>
    <property type="match status" value="1"/>
</dbReference>
<dbReference type="PANTHER" id="PTHR21237:SF23">
    <property type="entry name" value="GRPE PROTEIN HOMOLOG, MITOCHONDRIAL"/>
    <property type="match status" value="1"/>
</dbReference>
<dbReference type="RefSeq" id="WP_063165224.1">
    <property type="nucleotide sequence ID" value="NZ_CP014342.1"/>
</dbReference>
<feature type="compositionally biased region" description="Polar residues" evidence="6">
    <location>
        <begin position="54"/>
        <end position="65"/>
    </location>
</feature>
<dbReference type="HAMAP" id="MF_01151">
    <property type="entry name" value="GrpE"/>
    <property type="match status" value="1"/>
</dbReference>
<keyword evidence="8" id="KW-1185">Reference proteome</keyword>
<keyword evidence="3" id="KW-0963">Cytoplasm</keyword>
<dbReference type="PROSITE" id="PS01071">
    <property type="entry name" value="GRPE"/>
    <property type="match status" value="1"/>
</dbReference>
<accession>A0ABM6A9N6</accession>
<keyword evidence="3 4" id="KW-0346">Stress response</keyword>
<evidence type="ECO:0000256" key="1">
    <source>
        <dbReference type="ARBA" id="ARBA00009054"/>
    </source>
</evidence>
<dbReference type="Gene3D" id="3.90.20.20">
    <property type="match status" value="1"/>
</dbReference>
<evidence type="ECO:0000313" key="7">
    <source>
        <dbReference type="EMBL" id="AMX82843.1"/>
    </source>
</evidence>
<evidence type="ECO:0000256" key="4">
    <source>
        <dbReference type="RuleBase" id="RU000639"/>
    </source>
</evidence>
<dbReference type="NCBIfam" id="NF010748">
    <property type="entry name" value="PRK14150.1"/>
    <property type="match status" value="1"/>
</dbReference>
<evidence type="ECO:0000256" key="6">
    <source>
        <dbReference type="SAM" id="MobiDB-lite"/>
    </source>
</evidence>
<feature type="region of interest" description="Disordered" evidence="6">
    <location>
        <begin position="1"/>
        <end position="72"/>
    </location>
</feature>
<evidence type="ECO:0000256" key="3">
    <source>
        <dbReference type="HAMAP-Rule" id="MF_01151"/>
    </source>
</evidence>
<comment type="similarity">
    <text evidence="1 3 5">Belongs to the GrpE family.</text>
</comment>
<protein>
    <recommendedName>
        <fullName evidence="3 4">Protein GrpE</fullName>
    </recommendedName>
    <alternativeName>
        <fullName evidence="3">HSP-70 cofactor</fullName>
    </alternativeName>
</protein>
<sequence length="224" mass="24841">MEQGEKQAAEQATYNELETEQPVSAEEAGSQPEDETVGAVSEHADAQAGENPEAASTTADSSGETSAEAEELAKAKAKVAELEAKLAETEHRYLRLYADFENFRRRARQEMEAAEKYRAQSLASDLLPVLDNFERALKIETENEQAKSILQGMEMVYRALLDALRKEGVEVIDAVGKPFDPHLHQAVMQTDEGGYEPNTVVEELQKGYKLKDRVLRPAMVKVSQ</sequence>
<dbReference type="Pfam" id="PF01025">
    <property type="entry name" value="GrpE"/>
    <property type="match status" value="1"/>
</dbReference>
<evidence type="ECO:0000256" key="5">
    <source>
        <dbReference type="RuleBase" id="RU004478"/>
    </source>
</evidence>
<dbReference type="Gene3D" id="2.30.22.10">
    <property type="entry name" value="Head domain of nucleotide exchange factor GrpE"/>
    <property type="match status" value="1"/>
</dbReference>
<gene>
    <name evidence="3" type="primary">grpE</name>
    <name evidence="7" type="ORF">GS3922_03630</name>
</gene>
<organism evidence="7 8">
    <name type="scientific">Geobacillus subterraneus</name>
    <dbReference type="NCBI Taxonomy" id="129338"/>
    <lineage>
        <taxon>Bacteria</taxon>
        <taxon>Bacillati</taxon>
        <taxon>Bacillota</taxon>
        <taxon>Bacilli</taxon>
        <taxon>Bacillales</taxon>
        <taxon>Anoxybacillaceae</taxon>
        <taxon>Geobacillus</taxon>
    </lineage>
</organism>
<reference evidence="7 8" key="1">
    <citation type="submission" date="2016-02" db="EMBL/GenBank/DDBJ databases">
        <title>Complete genome sequence of Geobacillus subterraneus KCTC 3922T.</title>
        <authorList>
            <person name="Lee D.-W."/>
            <person name="Lee Y.-J."/>
            <person name="Lee S.-J."/>
            <person name="Park G.-S."/>
            <person name="Lee S.-J."/>
            <person name="Shin J.-H."/>
        </authorList>
    </citation>
    <scope>NUCLEOTIDE SEQUENCE [LARGE SCALE GENOMIC DNA]</scope>
    <source>
        <strain evidence="7 8">KCTC 3922</strain>
    </source>
</reference>
<dbReference type="Proteomes" id="UP000076226">
    <property type="component" value="Chromosome"/>
</dbReference>
<proteinExistence type="inferred from homology"/>
<keyword evidence="2 3" id="KW-0143">Chaperone</keyword>
<comment type="function">
    <text evidence="3 4">Participates actively in the response to hyperosmotic and heat shock by preventing the aggregation of stress-denatured proteins, in association with DnaK and GrpE. It is the nucleotide exchange factor for DnaK and may function as a thermosensor. Unfolded proteins bind initially to DnaJ; upon interaction with the DnaJ-bound protein, DnaK hydrolyzes its bound ATP, resulting in the formation of a stable complex. GrpE releases ADP from DnaK; ATP binding to DnaK triggers the release of the substrate protein, thus completing the reaction cycle. Several rounds of ATP-dependent interactions between DnaJ, DnaK and GrpE are required for fully efficient folding.</text>
</comment>
<evidence type="ECO:0000256" key="2">
    <source>
        <dbReference type="ARBA" id="ARBA00023186"/>
    </source>
</evidence>
<comment type="subunit">
    <text evidence="3">Homodimer.</text>
</comment>
<dbReference type="InterPro" id="IPR013805">
    <property type="entry name" value="GrpE_CC"/>
</dbReference>
<evidence type="ECO:0000313" key="8">
    <source>
        <dbReference type="Proteomes" id="UP000076226"/>
    </source>
</evidence>
<dbReference type="PANTHER" id="PTHR21237">
    <property type="entry name" value="GRPE PROTEIN"/>
    <property type="match status" value="1"/>
</dbReference>